<keyword evidence="8 12" id="KW-0675">Receptor</keyword>
<organism evidence="15 16">
    <name type="scientific">Eleutherodactylus coqui</name>
    <name type="common">Puerto Rican coqui</name>
    <dbReference type="NCBI Taxonomy" id="57060"/>
    <lineage>
        <taxon>Eukaryota</taxon>
        <taxon>Metazoa</taxon>
        <taxon>Chordata</taxon>
        <taxon>Craniata</taxon>
        <taxon>Vertebrata</taxon>
        <taxon>Euteleostomi</taxon>
        <taxon>Amphibia</taxon>
        <taxon>Batrachia</taxon>
        <taxon>Anura</taxon>
        <taxon>Neobatrachia</taxon>
        <taxon>Hyloidea</taxon>
        <taxon>Eleutherodactylidae</taxon>
        <taxon>Eleutherodactylinae</taxon>
        <taxon>Eleutherodactylus</taxon>
        <taxon>Eleutherodactylus</taxon>
    </lineage>
</organism>
<comment type="similarity">
    <text evidence="11">Belongs to the chemokine-like receptor (CMKLR) family.</text>
</comment>
<evidence type="ECO:0000313" key="15">
    <source>
        <dbReference type="EMBL" id="KAG9464649.1"/>
    </source>
</evidence>
<dbReference type="GO" id="GO:0006954">
    <property type="term" value="P:inflammatory response"/>
    <property type="evidence" value="ECO:0007669"/>
    <property type="project" value="TreeGrafter"/>
</dbReference>
<keyword evidence="3" id="KW-0597">Phosphoprotein</keyword>
<dbReference type="GO" id="GO:0004953">
    <property type="term" value="F:icosanoid receptor activity"/>
    <property type="evidence" value="ECO:0007669"/>
    <property type="project" value="UniProtKB-ARBA"/>
</dbReference>
<feature type="transmembrane region" description="Helical" evidence="13">
    <location>
        <begin position="150"/>
        <end position="172"/>
    </location>
</feature>
<dbReference type="Pfam" id="PF00001">
    <property type="entry name" value="7tm_1"/>
    <property type="match status" value="1"/>
</dbReference>
<evidence type="ECO:0000256" key="4">
    <source>
        <dbReference type="ARBA" id="ARBA00022692"/>
    </source>
</evidence>
<evidence type="ECO:0000259" key="14">
    <source>
        <dbReference type="PROSITE" id="PS50262"/>
    </source>
</evidence>
<protein>
    <recommendedName>
        <fullName evidence="14">G-protein coupled receptors family 1 profile domain-containing protein</fullName>
    </recommendedName>
</protein>
<dbReference type="Gene3D" id="1.20.1070.10">
    <property type="entry name" value="Rhodopsin 7-helix transmembrane proteins"/>
    <property type="match status" value="1"/>
</dbReference>
<evidence type="ECO:0000256" key="6">
    <source>
        <dbReference type="ARBA" id="ARBA00023040"/>
    </source>
</evidence>
<dbReference type="EMBL" id="WNTK01004112">
    <property type="protein sequence ID" value="KAG9464649.1"/>
    <property type="molecule type" value="Genomic_DNA"/>
</dbReference>
<evidence type="ECO:0000256" key="5">
    <source>
        <dbReference type="ARBA" id="ARBA00022989"/>
    </source>
</evidence>
<keyword evidence="7 13" id="KW-0472">Membrane</keyword>
<dbReference type="InterPro" id="IPR000826">
    <property type="entry name" value="Formyl_rcpt-rel"/>
</dbReference>
<accession>A0A8J6E8X4</accession>
<evidence type="ECO:0000256" key="10">
    <source>
        <dbReference type="ARBA" id="ARBA00023224"/>
    </source>
</evidence>
<keyword evidence="2" id="KW-1003">Cell membrane</keyword>
<evidence type="ECO:0000313" key="16">
    <source>
        <dbReference type="Proteomes" id="UP000770717"/>
    </source>
</evidence>
<sequence>MIGVPGNIMVMWTIYRKLKTISATVLLIGNLALADFLILLSLPIWIYSFVVNKWIFGMFFCKVLVYVIYSNLYASVFLITLLSIERFLAVFRPFYLQRWNKQGVFKKITIFIWIVATIVGIHSLPFYNPNQRREPFQCIPHEYTSDTQKVIFLLLETLIGFLIPFGIIIICYTYLWIKLQKMTFVSKCKSDKIIVLVVVTFVICMTPWEIFKIVEIISIFLDICSLKAIVNIGGDICGALVFINSSMNPVLYFYYAIKLKRPTTIKRLNMLFENIGDIETEKQSENNGNTTVPTHIDSIPTADINIQMA</sequence>
<proteinExistence type="inferred from homology"/>
<dbReference type="PRINTS" id="PR00237">
    <property type="entry name" value="GPCRRHODOPSN"/>
</dbReference>
<reference evidence="15" key="1">
    <citation type="thesis" date="2020" institute="ProQuest LLC" country="789 East Eisenhower Parkway, Ann Arbor, MI, USA">
        <title>Comparative Genomics and Chromosome Evolution.</title>
        <authorList>
            <person name="Mudd A.B."/>
        </authorList>
    </citation>
    <scope>NUCLEOTIDE SEQUENCE</scope>
    <source>
        <strain evidence="15">HN-11 Male</strain>
        <tissue evidence="15">Kidney and liver</tissue>
    </source>
</reference>
<keyword evidence="16" id="KW-1185">Reference proteome</keyword>
<keyword evidence="4 12" id="KW-0812">Transmembrane</keyword>
<feature type="transmembrane region" description="Helical" evidence="13">
    <location>
        <begin position="66"/>
        <end position="88"/>
    </location>
</feature>
<evidence type="ECO:0000256" key="3">
    <source>
        <dbReference type="ARBA" id="ARBA00022553"/>
    </source>
</evidence>
<keyword evidence="6 12" id="KW-0297">G-protein coupled receptor</keyword>
<evidence type="ECO:0000256" key="11">
    <source>
        <dbReference type="ARBA" id="ARBA00025736"/>
    </source>
</evidence>
<evidence type="ECO:0000256" key="2">
    <source>
        <dbReference type="ARBA" id="ARBA00022475"/>
    </source>
</evidence>
<comment type="subcellular location">
    <subcellularLocation>
        <location evidence="1">Cell membrane</location>
        <topology evidence="1">Multi-pass membrane protein</topology>
    </subcellularLocation>
</comment>
<feature type="transmembrane region" description="Helical" evidence="13">
    <location>
        <begin position="21"/>
        <end position="46"/>
    </location>
</feature>
<evidence type="ECO:0000256" key="1">
    <source>
        <dbReference type="ARBA" id="ARBA00004651"/>
    </source>
</evidence>
<dbReference type="InterPro" id="IPR000276">
    <property type="entry name" value="GPCR_Rhodpsn"/>
</dbReference>
<dbReference type="PROSITE" id="PS00237">
    <property type="entry name" value="G_PROTEIN_RECEP_F1_1"/>
    <property type="match status" value="1"/>
</dbReference>
<dbReference type="SUPFAM" id="SSF81321">
    <property type="entry name" value="Family A G protein-coupled receptor-like"/>
    <property type="match status" value="1"/>
</dbReference>
<dbReference type="GO" id="GO:0005886">
    <property type="term" value="C:plasma membrane"/>
    <property type="evidence" value="ECO:0007669"/>
    <property type="project" value="UniProtKB-SubCell"/>
</dbReference>
<evidence type="ECO:0000256" key="12">
    <source>
        <dbReference type="RuleBase" id="RU000688"/>
    </source>
</evidence>
<evidence type="ECO:0000256" key="8">
    <source>
        <dbReference type="ARBA" id="ARBA00023170"/>
    </source>
</evidence>
<name>A0A8J6E8X4_ELECQ</name>
<dbReference type="PANTHER" id="PTHR24225">
    <property type="entry name" value="CHEMOTACTIC RECEPTOR"/>
    <property type="match status" value="1"/>
</dbReference>
<comment type="caution">
    <text evidence="15">The sequence shown here is derived from an EMBL/GenBank/DDBJ whole genome shotgun (WGS) entry which is preliminary data.</text>
</comment>
<keyword evidence="5 13" id="KW-1133">Transmembrane helix</keyword>
<keyword evidence="10 12" id="KW-0807">Transducer</keyword>
<keyword evidence="9" id="KW-0325">Glycoprotein</keyword>
<dbReference type="AlphaFoldDB" id="A0A8J6E8X4"/>
<dbReference type="InterPro" id="IPR017452">
    <property type="entry name" value="GPCR_Rhodpsn_7TM"/>
</dbReference>
<feature type="transmembrane region" description="Helical" evidence="13">
    <location>
        <begin position="232"/>
        <end position="257"/>
    </location>
</feature>
<dbReference type="PANTHER" id="PTHR24225:SF72">
    <property type="entry name" value="G-PROTEIN COUPLED RECEPTORS FAMILY 1 PROFILE DOMAIN-CONTAINING PROTEIN-RELATED"/>
    <property type="match status" value="1"/>
</dbReference>
<evidence type="ECO:0000256" key="13">
    <source>
        <dbReference type="SAM" id="Phobius"/>
    </source>
</evidence>
<feature type="domain" description="G-protein coupled receptors family 1 profile" evidence="14">
    <location>
        <begin position="6"/>
        <end position="252"/>
    </location>
</feature>
<dbReference type="PRINTS" id="PR01157">
    <property type="entry name" value="P2YPURNOCPTR"/>
</dbReference>
<dbReference type="GO" id="GO:0004875">
    <property type="term" value="F:complement receptor activity"/>
    <property type="evidence" value="ECO:0007669"/>
    <property type="project" value="TreeGrafter"/>
</dbReference>
<feature type="transmembrane region" description="Helical" evidence="13">
    <location>
        <begin position="193"/>
        <end position="220"/>
    </location>
</feature>
<feature type="transmembrane region" description="Helical" evidence="13">
    <location>
        <begin position="108"/>
        <end position="127"/>
    </location>
</feature>
<dbReference type="PROSITE" id="PS50262">
    <property type="entry name" value="G_PROTEIN_RECEP_F1_2"/>
    <property type="match status" value="1"/>
</dbReference>
<dbReference type="GO" id="GO:0007200">
    <property type="term" value="P:phospholipase C-activating G protein-coupled receptor signaling pathway"/>
    <property type="evidence" value="ECO:0007669"/>
    <property type="project" value="TreeGrafter"/>
</dbReference>
<evidence type="ECO:0000256" key="9">
    <source>
        <dbReference type="ARBA" id="ARBA00023180"/>
    </source>
</evidence>
<evidence type="ECO:0000256" key="7">
    <source>
        <dbReference type="ARBA" id="ARBA00023136"/>
    </source>
</evidence>
<dbReference type="Proteomes" id="UP000770717">
    <property type="component" value="Unassembled WGS sequence"/>
</dbReference>
<dbReference type="GO" id="GO:0007204">
    <property type="term" value="P:positive regulation of cytosolic calcium ion concentration"/>
    <property type="evidence" value="ECO:0007669"/>
    <property type="project" value="TreeGrafter"/>
</dbReference>
<gene>
    <name evidence="15" type="ORF">GDO78_019595</name>
</gene>
<comment type="similarity">
    <text evidence="12">Belongs to the G-protein coupled receptor 1 family.</text>
</comment>
<dbReference type="OrthoDB" id="8888529at2759"/>